<dbReference type="Proteomes" id="UP001596306">
    <property type="component" value="Unassembled WGS sequence"/>
</dbReference>
<keyword evidence="5" id="KW-1185">Reference proteome</keyword>
<evidence type="ECO:0000256" key="1">
    <source>
        <dbReference type="ARBA" id="ARBA00023125"/>
    </source>
</evidence>
<dbReference type="CDD" id="cd04496">
    <property type="entry name" value="SSB_OBF"/>
    <property type="match status" value="1"/>
</dbReference>
<dbReference type="EMBL" id="JBHSTP010000001">
    <property type="protein sequence ID" value="MFC6355330.1"/>
    <property type="molecule type" value="Genomic_DNA"/>
</dbReference>
<dbReference type="PROSITE" id="PS50935">
    <property type="entry name" value="SSB"/>
    <property type="match status" value="1"/>
</dbReference>
<evidence type="ECO:0000313" key="4">
    <source>
        <dbReference type="EMBL" id="MFC6355330.1"/>
    </source>
</evidence>
<organism evidence="4 5">
    <name type="scientific">Luethyella okanaganae</name>
    <dbReference type="NCBI Taxonomy" id="69372"/>
    <lineage>
        <taxon>Bacteria</taxon>
        <taxon>Bacillati</taxon>
        <taxon>Actinomycetota</taxon>
        <taxon>Actinomycetes</taxon>
        <taxon>Micrococcales</taxon>
        <taxon>Microbacteriaceae</taxon>
        <taxon>Luethyella</taxon>
    </lineage>
</organism>
<accession>A0ABW1VF94</accession>
<gene>
    <name evidence="4" type="ORF">ACFQB0_04300</name>
</gene>
<sequence>MSDTITVTGLVATDPKHFVTGGGLAITSFRLASSQRHFSRAKNAWVDGETNWYTISAFRQLAYNAIASVKKGDRIVATGKLKIRAWDSGERNGTTVEVEAEALGPDLAWGTAAFTRVVVAASSSPADDADATGHEPSTVDPLDAWATAGPDAAGGAESVDGAREFLPQEALRLADVDS</sequence>
<protein>
    <submittedName>
        <fullName evidence="4">Single-stranded DNA-binding protein</fullName>
    </submittedName>
</protein>
<feature type="region of interest" description="Disordered" evidence="3">
    <location>
        <begin position="125"/>
        <end position="158"/>
    </location>
</feature>
<dbReference type="RefSeq" id="WP_386728004.1">
    <property type="nucleotide sequence ID" value="NZ_JBHSTP010000001.1"/>
</dbReference>
<dbReference type="GO" id="GO:0003677">
    <property type="term" value="F:DNA binding"/>
    <property type="evidence" value="ECO:0007669"/>
    <property type="project" value="UniProtKB-KW"/>
</dbReference>
<dbReference type="Pfam" id="PF00436">
    <property type="entry name" value="SSB"/>
    <property type="match status" value="1"/>
</dbReference>
<dbReference type="InterPro" id="IPR012340">
    <property type="entry name" value="NA-bd_OB-fold"/>
</dbReference>
<dbReference type="InterPro" id="IPR000424">
    <property type="entry name" value="Primosome_PriB/ssb"/>
</dbReference>
<evidence type="ECO:0000313" key="5">
    <source>
        <dbReference type="Proteomes" id="UP001596306"/>
    </source>
</evidence>
<evidence type="ECO:0000256" key="2">
    <source>
        <dbReference type="PROSITE-ProRule" id="PRU00252"/>
    </source>
</evidence>
<dbReference type="Gene3D" id="2.40.50.140">
    <property type="entry name" value="Nucleic acid-binding proteins"/>
    <property type="match status" value="1"/>
</dbReference>
<keyword evidence="1 2" id="KW-0238">DNA-binding</keyword>
<evidence type="ECO:0000256" key="3">
    <source>
        <dbReference type="SAM" id="MobiDB-lite"/>
    </source>
</evidence>
<dbReference type="SUPFAM" id="SSF50249">
    <property type="entry name" value="Nucleic acid-binding proteins"/>
    <property type="match status" value="1"/>
</dbReference>
<proteinExistence type="predicted"/>
<name>A0ABW1VF94_9MICO</name>
<reference evidence="5" key="1">
    <citation type="journal article" date="2019" name="Int. J. Syst. Evol. Microbiol.">
        <title>The Global Catalogue of Microorganisms (GCM) 10K type strain sequencing project: providing services to taxonomists for standard genome sequencing and annotation.</title>
        <authorList>
            <consortium name="The Broad Institute Genomics Platform"/>
            <consortium name="The Broad Institute Genome Sequencing Center for Infectious Disease"/>
            <person name="Wu L."/>
            <person name="Ma J."/>
        </authorList>
    </citation>
    <scope>NUCLEOTIDE SEQUENCE [LARGE SCALE GENOMIC DNA]</scope>
    <source>
        <strain evidence="5">CCUG 43304</strain>
    </source>
</reference>
<comment type="caution">
    <text evidence="4">The sequence shown here is derived from an EMBL/GenBank/DDBJ whole genome shotgun (WGS) entry which is preliminary data.</text>
</comment>